<dbReference type="InterPro" id="IPR041679">
    <property type="entry name" value="DNA2/NAM7-like_C"/>
</dbReference>
<evidence type="ECO:0000259" key="1">
    <source>
        <dbReference type="Pfam" id="PF13087"/>
    </source>
</evidence>
<organism evidence="3 4">
    <name type="scientific">Heligmosomoides polygyrus</name>
    <name type="common">Parasitic roundworm</name>
    <dbReference type="NCBI Taxonomy" id="6339"/>
    <lineage>
        <taxon>Eukaryota</taxon>
        <taxon>Metazoa</taxon>
        <taxon>Ecdysozoa</taxon>
        <taxon>Nematoda</taxon>
        <taxon>Chromadorea</taxon>
        <taxon>Rhabditida</taxon>
        <taxon>Rhabditina</taxon>
        <taxon>Rhabditomorpha</taxon>
        <taxon>Strongyloidea</taxon>
        <taxon>Heligmosomidae</taxon>
        <taxon>Heligmosomoides</taxon>
    </lineage>
</organism>
<reference evidence="4" key="2">
    <citation type="submission" date="2019-09" db="UniProtKB">
        <authorList>
            <consortium name="WormBaseParasite"/>
        </authorList>
    </citation>
    <scope>IDENTIFICATION</scope>
</reference>
<feature type="domain" description="DNA2/NAM7 helicase-like C-terminal" evidence="1">
    <location>
        <begin position="62"/>
        <end position="156"/>
    </location>
</feature>
<dbReference type="EMBL" id="UZAH01029936">
    <property type="protein sequence ID" value="VDP08543.1"/>
    <property type="molecule type" value="Genomic_DNA"/>
</dbReference>
<dbReference type="AlphaFoldDB" id="A0A183G6I5"/>
<dbReference type="InterPro" id="IPR027417">
    <property type="entry name" value="P-loop_NTPase"/>
</dbReference>
<gene>
    <name evidence="2" type="ORF">HPBE_LOCUS17316</name>
</gene>
<proteinExistence type="predicted"/>
<sequence length="182" mass="20226">MTAASLLNTTSRGGLFHELLATCTVLISEEASQIPEPAFVATASRFPQAWHIGSSRAARPPDFVFYSAALVSRPEAREHRLVTNRLRLPNPAIALVFVGIEGDSYPSPSGSYWNEDEAGWCRDIARELLALEARPSSIAIITLFKEQLRLLSHYAALRSRTPYREFSPGTGDGHRHRPYFTD</sequence>
<dbReference type="Pfam" id="PF13087">
    <property type="entry name" value="AAA_12"/>
    <property type="match status" value="1"/>
</dbReference>
<reference evidence="2 3" key="1">
    <citation type="submission" date="2018-11" db="EMBL/GenBank/DDBJ databases">
        <authorList>
            <consortium name="Pathogen Informatics"/>
        </authorList>
    </citation>
    <scope>NUCLEOTIDE SEQUENCE [LARGE SCALE GENOMIC DNA]</scope>
</reference>
<keyword evidence="3" id="KW-1185">Reference proteome</keyword>
<dbReference type="Gene3D" id="3.40.50.300">
    <property type="entry name" value="P-loop containing nucleotide triphosphate hydrolases"/>
    <property type="match status" value="1"/>
</dbReference>
<name>A0A183G6I5_HELPZ</name>
<evidence type="ECO:0000313" key="3">
    <source>
        <dbReference type="Proteomes" id="UP000050761"/>
    </source>
</evidence>
<accession>A0A183G6I5</accession>
<dbReference type="Proteomes" id="UP000050761">
    <property type="component" value="Unassembled WGS sequence"/>
</dbReference>
<dbReference type="WBParaSite" id="HPBE_0001731701-mRNA-1">
    <property type="protein sequence ID" value="HPBE_0001731701-mRNA-1"/>
    <property type="gene ID" value="HPBE_0001731701"/>
</dbReference>
<dbReference type="OrthoDB" id="5851052at2759"/>
<evidence type="ECO:0000313" key="4">
    <source>
        <dbReference type="WBParaSite" id="HPBE_0001731701-mRNA-1"/>
    </source>
</evidence>
<accession>A0A3P8EHZ8</accession>
<evidence type="ECO:0000313" key="2">
    <source>
        <dbReference type="EMBL" id="VDP08543.1"/>
    </source>
</evidence>
<protein>
    <submittedName>
        <fullName evidence="4">AAA_12 domain-containing protein</fullName>
    </submittedName>
</protein>